<keyword evidence="2" id="KW-1185">Reference proteome</keyword>
<accession>A0ABV8QP80</accession>
<organism evidence="1 2">
    <name type="scientific">Ferruginibacter yonginensis</name>
    <dbReference type="NCBI Taxonomy" id="1310416"/>
    <lineage>
        <taxon>Bacteria</taxon>
        <taxon>Pseudomonadati</taxon>
        <taxon>Bacteroidota</taxon>
        <taxon>Chitinophagia</taxon>
        <taxon>Chitinophagales</taxon>
        <taxon>Chitinophagaceae</taxon>
        <taxon>Ferruginibacter</taxon>
    </lineage>
</organism>
<name>A0ABV8QP80_9BACT</name>
<gene>
    <name evidence="1" type="ORF">ACFOWM_00905</name>
</gene>
<evidence type="ECO:0008006" key="3">
    <source>
        <dbReference type="Google" id="ProtNLM"/>
    </source>
</evidence>
<protein>
    <recommendedName>
        <fullName evidence="3">Cell surface protein SprA</fullName>
    </recommendedName>
</protein>
<reference evidence="2" key="1">
    <citation type="journal article" date="2019" name="Int. J. Syst. Evol. Microbiol.">
        <title>The Global Catalogue of Microorganisms (GCM) 10K type strain sequencing project: providing services to taxonomists for standard genome sequencing and annotation.</title>
        <authorList>
            <consortium name="The Broad Institute Genomics Platform"/>
            <consortium name="The Broad Institute Genome Sequencing Center for Infectious Disease"/>
            <person name="Wu L."/>
            <person name="Ma J."/>
        </authorList>
    </citation>
    <scope>NUCLEOTIDE SEQUENCE [LARGE SCALE GENOMIC DNA]</scope>
    <source>
        <strain evidence="2">CECT 8289</strain>
    </source>
</reference>
<evidence type="ECO:0000313" key="2">
    <source>
        <dbReference type="Proteomes" id="UP001595907"/>
    </source>
</evidence>
<comment type="caution">
    <text evidence="1">The sequence shown here is derived from an EMBL/GenBank/DDBJ whole genome shotgun (WGS) entry which is preliminary data.</text>
</comment>
<sequence>MCYSITTFGQITNKPNSNIRIKKIKVQYPTQKIDSNSIAPGTFSINNILPNQYILDEVNGSITWKQLPFVDSVEVRYRVFPFKINAVAKRYDYDAIRFRFSAENPFIVSNNNNTATNPLLNFGTLKADGTFGRAISFGNNQDAVVNSTLNLQLNGFIADSIEVTAAITDNNIPIQPDGNTQDLRDFDRIFFQAKKKNWQVSLGDIDIRQSNNYFLNFYKRLQGVAFSIDNKINKNISNSLLVSGAVAKGKFTRNILTTLEGNQGPYKLQGANNELYFVILANTERVFIDGVKLQRGEDQDYVINYNTAEITFTPKRFITKDSRVQVEFEYADRNFLNAQLYVADDVNINKKVKVFLGAYSNSDAKNSSIDQVLDVKQKQFLADVGDSINKAFYQSAVRDTFQQSRLFYRKVDSLVNGTTYPNVYVLSTNPLDELYSLSFTFVGAGMGNYQPLQNATNGTAYQWIAPVNGVKQGDWEPVVLLITPKKLQVFTAGVQYNFKQNCLFKAEAALSNYDVNLFSAKDKNDNTGLAIKLQFQNQSKGVRLFSKSLALQTNAGYELVQARFKQIERLRNVEFLRDWGLPFIVNVADEHITNIGARLLDAKNNDVQIDVTNYNRSDGYNGFRQKIVQHYNQNGWVLNTVLSYTLFKNNAQTGTFLRPSVDVSKTLKSFNNVQIGARYTSERNLIKNNVLDTVDFNSFAFNFYEFYIQSNPNKLNKWNASYFTRNDLLPTTSALKAADRSDNFSIGTELFASEHHKFRFKGSYRSLTILNSNVSLQKPDQSVLGRAEYFINEFNGFINGNFLYEVGSGQEQKRAFTYIEVPAGQGIYTWIDYNNNGITELNEFEEAIFPDQRKYIRVFTPTNAYVKTNYLQFNYSIDIEPKAIISPNKKGFLNTLLLRSTTSSTLQINKKNVANKNFLFNPFSKSLIDTSLITLNSFFSNTYFYNRTSAKFGVTFTHSKASSKSLLTYGIESRDVQTLNASIRASFKRKLVTTLVLKQVNNNLTTQAVKFDNRNYKVLQQGVEPSLTYVYKSNLRATLGYVFSQKRNMIDSLEQAINNALVTDVKYNILSGSSINIKFTYNNINFKGYSGAQNTTVGYLLLDGLQPGKNYLWNADFTKRIAGNIEISLMYEGRKPGFAPTIHRGTASLRALF</sequence>
<dbReference type="Proteomes" id="UP001595907">
    <property type="component" value="Unassembled WGS sequence"/>
</dbReference>
<evidence type="ECO:0000313" key="1">
    <source>
        <dbReference type="EMBL" id="MFC4261422.1"/>
    </source>
</evidence>
<proteinExistence type="predicted"/>
<dbReference type="EMBL" id="JBHSCZ010000001">
    <property type="protein sequence ID" value="MFC4261422.1"/>
    <property type="molecule type" value="Genomic_DNA"/>
</dbReference>